<dbReference type="EMBL" id="JAKNHJ010000001">
    <property type="protein sequence ID" value="MCG4616885.1"/>
    <property type="molecule type" value="Genomic_DNA"/>
</dbReference>
<gene>
    <name evidence="3" type="ORF">L0M99_00035</name>
</gene>
<evidence type="ECO:0000313" key="3">
    <source>
        <dbReference type="EMBL" id="MCG4616885.1"/>
    </source>
</evidence>
<feature type="region of interest" description="Disordered" evidence="1">
    <location>
        <begin position="167"/>
        <end position="225"/>
    </location>
</feature>
<feature type="region of interest" description="Disordered" evidence="1">
    <location>
        <begin position="50"/>
        <end position="80"/>
    </location>
</feature>
<evidence type="ECO:0000256" key="1">
    <source>
        <dbReference type="SAM" id="MobiDB-lite"/>
    </source>
</evidence>
<feature type="transmembrane region" description="Helical" evidence="2">
    <location>
        <begin position="105"/>
        <end position="123"/>
    </location>
</feature>
<keyword evidence="2" id="KW-1133">Transmembrane helix</keyword>
<evidence type="ECO:0000256" key="2">
    <source>
        <dbReference type="SAM" id="Phobius"/>
    </source>
</evidence>
<protein>
    <submittedName>
        <fullName evidence="3">Uncharacterized protein</fullName>
    </submittedName>
</protein>
<comment type="caution">
    <text evidence="3">The sequence shown here is derived from an EMBL/GenBank/DDBJ whole genome shotgun (WGS) entry which is preliminary data.</text>
</comment>
<feature type="region of interest" description="Disordered" evidence="1">
    <location>
        <begin position="249"/>
        <end position="282"/>
    </location>
</feature>
<feature type="region of interest" description="Disordered" evidence="1">
    <location>
        <begin position="385"/>
        <end position="406"/>
    </location>
</feature>
<name>A0AAJ1EWV9_9ACTO</name>
<dbReference type="Proteomes" id="UP001200537">
    <property type="component" value="Unassembled WGS sequence"/>
</dbReference>
<organism evidence="3 4">
    <name type="scientific">Varibaculum cambriense</name>
    <dbReference type="NCBI Taxonomy" id="184870"/>
    <lineage>
        <taxon>Bacteria</taxon>
        <taxon>Bacillati</taxon>
        <taxon>Actinomycetota</taxon>
        <taxon>Actinomycetes</taxon>
        <taxon>Actinomycetales</taxon>
        <taxon>Actinomycetaceae</taxon>
        <taxon>Varibaculum</taxon>
    </lineage>
</organism>
<feature type="transmembrane region" description="Helical" evidence="2">
    <location>
        <begin position="129"/>
        <end position="150"/>
    </location>
</feature>
<proteinExistence type="predicted"/>
<dbReference type="AlphaFoldDB" id="A0AAJ1EWV9"/>
<dbReference type="RefSeq" id="WP_038108660.1">
    <property type="nucleotide sequence ID" value="NZ_JAGZVZ010000017.1"/>
</dbReference>
<feature type="transmembrane region" description="Helical" evidence="2">
    <location>
        <begin position="6"/>
        <end position="24"/>
    </location>
</feature>
<feature type="region of interest" description="Disordered" evidence="1">
    <location>
        <begin position="315"/>
        <end position="359"/>
    </location>
</feature>
<keyword evidence="2" id="KW-0472">Membrane</keyword>
<keyword evidence="2" id="KW-0812">Transmembrane</keyword>
<sequence length="430" mass="46943">MEFIGLALPILVLILGGIYLPLLIDSKRRQTQSHGDDRFSANLRVLNTQQPAQKRQRYSVNPPVLGGTMQRPVAPTQRDHSELMSARLTRARQIERRSQAARRRLTLVTVQFAIGMVLVTAAAVSLLSWWWTLIPLATIAGTLFLGARAAKAGRENDQRAQELIHALETRPAKGHRVSASEKKFAQMHAEAEASEAAASTEKHQKSTTATGNELKAESGGENRGQTALGKLAAAARRAATLREYFVIHEDETAEQAEETAKETPREMASSHSQSHLETGEESAAVTLVEEKVSEDKEPVAAAVAEKETTTLAEITEISAEDSSADATEKAETAAVTSHTEEAAENQAEADHTWTPTPMPKPIYALKPRLARRDVDASELLAEHLATQNKAPYRPSRPHPHSEESLTTAQLVAQSKPVDVEAILDNRRIAN</sequence>
<reference evidence="3" key="1">
    <citation type="submission" date="2022-01" db="EMBL/GenBank/DDBJ databases">
        <title>Collection of gut derived symbiotic bacterial strains cultured from healthy donors.</title>
        <authorList>
            <person name="Lin H."/>
            <person name="Kohout C."/>
            <person name="Waligurski E."/>
            <person name="Pamer E.G."/>
        </authorList>
    </citation>
    <scope>NUCLEOTIDE SEQUENCE</scope>
    <source>
        <strain evidence="3">DFI.7.46</strain>
    </source>
</reference>
<evidence type="ECO:0000313" key="4">
    <source>
        <dbReference type="Proteomes" id="UP001200537"/>
    </source>
</evidence>
<accession>A0AAJ1EWV9</accession>